<dbReference type="Proteomes" id="UP001642484">
    <property type="component" value="Unassembled WGS sequence"/>
</dbReference>
<keyword evidence="9" id="KW-0378">Hydrolase</keyword>
<comment type="similarity">
    <text evidence="2">Belongs to the ENDOU family.</text>
</comment>
<keyword evidence="16" id="KW-0175">Coiled coil</keyword>
<feature type="coiled-coil region" evidence="16">
    <location>
        <begin position="850"/>
        <end position="927"/>
    </location>
</feature>
<keyword evidence="12" id="KW-0648">Protein biosynthesis</keyword>
<feature type="transmembrane region" description="Helical" evidence="17">
    <location>
        <begin position="65"/>
        <end position="90"/>
    </location>
</feature>
<evidence type="ECO:0000313" key="20">
    <source>
        <dbReference type="Proteomes" id="UP001642484"/>
    </source>
</evidence>
<keyword evidence="10" id="KW-0067">ATP-binding</keyword>
<feature type="domain" description="EndoU" evidence="18">
    <location>
        <begin position="207"/>
        <end position="516"/>
    </location>
</feature>
<evidence type="ECO:0000256" key="6">
    <source>
        <dbReference type="ARBA" id="ARBA00022723"/>
    </source>
</evidence>
<keyword evidence="14" id="KW-0464">Manganese</keyword>
<keyword evidence="13" id="KW-0030">Aminoacyl-tRNA synthetase</keyword>
<evidence type="ECO:0000256" key="12">
    <source>
        <dbReference type="ARBA" id="ARBA00022917"/>
    </source>
</evidence>
<evidence type="ECO:0000256" key="8">
    <source>
        <dbReference type="ARBA" id="ARBA00022759"/>
    </source>
</evidence>
<comment type="cofactor">
    <cofactor evidence="1">
        <name>Mn(2+)</name>
        <dbReference type="ChEBI" id="CHEBI:29035"/>
    </cofactor>
</comment>
<dbReference type="Pfam" id="PF09412">
    <property type="entry name" value="XendoU"/>
    <property type="match status" value="1"/>
</dbReference>
<evidence type="ECO:0000256" key="13">
    <source>
        <dbReference type="ARBA" id="ARBA00023146"/>
    </source>
</evidence>
<evidence type="ECO:0000256" key="9">
    <source>
        <dbReference type="ARBA" id="ARBA00022801"/>
    </source>
</evidence>
<keyword evidence="20" id="KW-1185">Reference proteome</keyword>
<keyword evidence="6" id="KW-0479">Metal-binding</keyword>
<evidence type="ECO:0000256" key="17">
    <source>
        <dbReference type="SAM" id="Phobius"/>
    </source>
</evidence>
<evidence type="ECO:0000256" key="16">
    <source>
        <dbReference type="SAM" id="Coils"/>
    </source>
</evidence>
<proteinExistence type="inferred from homology"/>
<dbReference type="InterPro" id="IPR008925">
    <property type="entry name" value="aa_tRNA-synth_I_cd-bd_sf"/>
</dbReference>
<evidence type="ECO:0000259" key="18">
    <source>
        <dbReference type="PROSITE" id="PS51959"/>
    </source>
</evidence>
<keyword evidence="17" id="KW-0812">Transmembrane</keyword>
<keyword evidence="4" id="KW-0436">Ligase</keyword>
<dbReference type="CDD" id="cd21159">
    <property type="entry name" value="XendoU"/>
    <property type="match status" value="1"/>
</dbReference>
<evidence type="ECO:0000256" key="11">
    <source>
        <dbReference type="ARBA" id="ARBA00022884"/>
    </source>
</evidence>
<dbReference type="InterPro" id="IPR039787">
    <property type="entry name" value="ENDOU"/>
</dbReference>
<comment type="caution">
    <text evidence="19">The sequence shown here is derived from an EMBL/GenBank/DDBJ whole genome shotgun (WGS) entry which is preliminary data.</text>
</comment>
<dbReference type="EMBL" id="CAXAMN010024017">
    <property type="protein sequence ID" value="CAK9083190.1"/>
    <property type="molecule type" value="Genomic_DNA"/>
</dbReference>
<sequence>MARPAAPRGLRALRALVALGLLSNAWQLCFTLGVYNPPSLAEAPEMLTASTGRLAVPFLEEADPVATFALGTFVGALMGFVSLFVVLMRFVQNLQMDSLDGAKWGSFGGLVMPSFFFQGAQDIFSNVRKGAAEAQEKFQESGRFEDIYQHIQQSQREQVLCGLDALRERFPRSKTRERIFERLKASMTQNTRFTASIYDLALRLQPPVPAVNDIYSELWLLDENRCTASGRQPGQGKRPWVNGNAQILIDTQVPASRLTDASMAQRALFAWVAPEVLAKPTLLYLVKLFDVFQHLDHQTSFSQAEEDAIDDFIKIVSRTAVMRRAFRYAVDVLGLDLEESEGFQDRSWQREIRRIWFTRGASPCAFEHIFVGNLSEDSDGHPVAGGLHCWLKFYLEELRGTAKYLGYFYNRNPKQALADHRYISGKFTWMHAGRNLVKEGGGFFVGVSPEWLLANGTLAYLETRDPGKAESYGWQRWLGARDRGYTKDVVYEGFRYRKVVCHSGHSLVTVFSSFLGVFEDDSDAHLDRVLPENELAQELPKVLVSEGLAHAETSELCAASVRFCAQRHCHSLGEALQEIHDVFGFSLEATMQEADADPALQEVVQDAADVLERLEEDTLNSHSLPVLIDHLKQQGRSGARLHRPLRLLLTGHPNGARVVDLLRLLELAEAELTTETGFSLRERLTIARTWENCLYDLEMDLKGLSAVNAGKDLPSVEPVAHLMNFRDAIMSLMLQSLLFKKAVLDWDLKSERAYADGPMVAMSELAVNIFSKTESLPYKFRPPALPTIRGPGPFTKKEDKGRGTTGVTSLQCHLLAVLREMQFMGKGLRNMDFAEKVHVSGDETGQNPAAEELAHEMAKWSERCTQLERELTSNKGERENQMESKVEELEKSVALKETANKKLVTSIHKLEGEVQSLRYEFVALQRERSEVTEQNNRIAKESLPVIEKMRTLVDRSKEATERLTKDSAIWSRSFRRQVQETERILAEKDDICKELERAKRQLQTEKEKNDSKEVELQKKETLYLRTMAARKSIQDSFNEQREQIAEVEQSMEQMELDRQELLKVIQGKDGHIRELEEDLRRAKKRIAEMEQQRDMALQEYTRLTGKILDLSSFKVVPTLL</sequence>
<dbReference type="InterPro" id="IPR037227">
    <property type="entry name" value="EndoU-like"/>
</dbReference>
<evidence type="ECO:0000256" key="4">
    <source>
        <dbReference type="ARBA" id="ARBA00022598"/>
    </source>
</evidence>
<keyword evidence="17" id="KW-1133">Transmembrane helix</keyword>
<evidence type="ECO:0000256" key="15">
    <source>
        <dbReference type="ARBA" id="ARBA00023239"/>
    </source>
</evidence>
<keyword evidence="8" id="KW-0255">Endonuclease</keyword>
<keyword evidence="5" id="KW-0540">Nuclease</keyword>
<comment type="subunit">
    <text evidence="3">Monomer.</text>
</comment>
<organism evidence="19 20">
    <name type="scientific">Durusdinium trenchii</name>
    <dbReference type="NCBI Taxonomy" id="1381693"/>
    <lineage>
        <taxon>Eukaryota</taxon>
        <taxon>Sar</taxon>
        <taxon>Alveolata</taxon>
        <taxon>Dinophyceae</taxon>
        <taxon>Suessiales</taxon>
        <taxon>Symbiodiniaceae</taxon>
        <taxon>Durusdinium</taxon>
    </lineage>
</organism>
<keyword evidence="17" id="KW-0472">Membrane</keyword>
<dbReference type="SUPFAM" id="SSF48163">
    <property type="entry name" value="An anticodon-binding domain of class I aminoacyl-tRNA synthetases"/>
    <property type="match status" value="1"/>
</dbReference>
<evidence type="ECO:0000256" key="10">
    <source>
        <dbReference type="ARBA" id="ARBA00022840"/>
    </source>
</evidence>
<feature type="coiled-coil region" evidence="16">
    <location>
        <begin position="978"/>
        <end position="1106"/>
    </location>
</feature>
<dbReference type="SUPFAM" id="SSF142877">
    <property type="entry name" value="EndoU-like"/>
    <property type="match status" value="1"/>
</dbReference>
<evidence type="ECO:0000256" key="14">
    <source>
        <dbReference type="ARBA" id="ARBA00023211"/>
    </source>
</evidence>
<keyword evidence="7" id="KW-0547">Nucleotide-binding</keyword>
<dbReference type="PANTHER" id="PTHR12439:SF11">
    <property type="entry name" value="URIDYLATE-SPECIFIC ENDORIBONUCLEASE"/>
    <property type="match status" value="1"/>
</dbReference>
<feature type="transmembrane region" description="Helical" evidence="17">
    <location>
        <begin position="102"/>
        <end position="120"/>
    </location>
</feature>
<evidence type="ECO:0000313" key="19">
    <source>
        <dbReference type="EMBL" id="CAK9083190.1"/>
    </source>
</evidence>
<evidence type="ECO:0000256" key="3">
    <source>
        <dbReference type="ARBA" id="ARBA00011245"/>
    </source>
</evidence>
<evidence type="ECO:0000256" key="5">
    <source>
        <dbReference type="ARBA" id="ARBA00022722"/>
    </source>
</evidence>
<protein>
    <recommendedName>
        <fullName evidence="18">EndoU domain-containing protein</fullName>
    </recommendedName>
</protein>
<dbReference type="PANTHER" id="PTHR12439">
    <property type="entry name" value="PLACENTAL PROTEIN 11-RELATED"/>
    <property type="match status" value="1"/>
</dbReference>
<dbReference type="InterPro" id="IPR018998">
    <property type="entry name" value="EndoU_C"/>
</dbReference>
<keyword evidence="11" id="KW-0694">RNA-binding</keyword>
<evidence type="ECO:0000256" key="7">
    <source>
        <dbReference type="ARBA" id="ARBA00022741"/>
    </source>
</evidence>
<accession>A0ABP0Q4L0</accession>
<reference evidence="19 20" key="1">
    <citation type="submission" date="2024-02" db="EMBL/GenBank/DDBJ databases">
        <authorList>
            <person name="Chen Y."/>
            <person name="Shah S."/>
            <person name="Dougan E. K."/>
            <person name="Thang M."/>
            <person name="Chan C."/>
        </authorList>
    </citation>
    <scope>NUCLEOTIDE SEQUENCE [LARGE SCALE GENOMIC DNA]</scope>
</reference>
<gene>
    <name evidence="19" type="ORF">CCMP2556_LOCUS40585</name>
</gene>
<dbReference type="PROSITE" id="PS51959">
    <property type="entry name" value="ENDOU"/>
    <property type="match status" value="1"/>
</dbReference>
<evidence type="ECO:0000256" key="2">
    <source>
        <dbReference type="ARBA" id="ARBA00010168"/>
    </source>
</evidence>
<evidence type="ECO:0000256" key="1">
    <source>
        <dbReference type="ARBA" id="ARBA00001936"/>
    </source>
</evidence>
<keyword evidence="15" id="KW-0456">Lyase</keyword>
<name>A0ABP0Q4L0_9DINO</name>